<protein>
    <submittedName>
        <fullName evidence="2">Uncharacterized protein</fullName>
    </submittedName>
</protein>
<feature type="region of interest" description="Disordered" evidence="1">
    <location>
        <begin position="258"/>
        <end position="283"/>
    </location>
</feature>
<sequence length="301" mass="34157">MVALQNFRRKACVDWLDVRLRTSRPTQFQHVQSALDAAGAGKLYVLAIDDGPGGVADTFVVRATDRLANNYAALSKVLAEFAAPYPLTHEPEIVAIEVACDFLHTGEVERDASTIEMTRRLQSSLLTDGSKPRQFDPQVWANRFMDVRGARLDPLLNYREGNKGDDVSWQCYWKRTDGGQPLPPNEWRARVEVTLQGDALKSTGLVKLADLDGYKFTNLARFFRFRMPIDPEIQAKGDRFKLEAIKINRRLKDATPERGLHSFRSVGQRDKKQRLRSESSHLQADDELQRAVKDALRHLKP</sequence>
<dbReference type="KEGG" id="bcj:BCAL3079"/>
<name>B4ECA0_BURCJ</name>
<gene>
    <name evidence="2" type="ORF">BCAL3079</name>
</gene>
<evidence type="ECO:0000313" key="3">
    <source>
        <dbReference type="Proteomes" id="UP000001035"/>
    </source>
</evidence>
<dbReference type="EMBL" id="AM747720">
    <property type="protein sequence ID" value="CAR53403.1"/>
    <property type="molecule type" value="Genomic_DNA"/>
</dbReference>
<accession>B4ECA0</accession>
<dbReference type="HOGENOM" id="CLU_071020_0_0_4"/>
<evidence type="ECO:0000313" key="2">
    <source>
        <dbReference type="EMBL" id="CAR53403.1"/>
    </source>
</evidence>
<organism evidence="2 3">
    <name type="scientific">Burkholderia cenocepacia (strain ATCC BAA-245 / DSM 16553 / LMG 16656 / NCTC 13227 / J2315 / CF5610)</name>
    <name type="common">Burkholderia cepacia (strain J2315)</name>
    <dbReference type="NCBI Taxonomy" id="216591"/>
    <lineage>
        <taxon>Bacteria</taxon>
        <taxon>Pseudomonadati</taxon>
        <taxon>Pseudomonadota</taxon>
        <taxon>Betaproteobacteria</taxon>
        <taxon>Burkholderiales</taxon>
        <taxon>Burkholderiaceae</taxon>
        <taxon>Burkholderia</taxon>
        <taxon>Burkholderia cepacia complex</taxon>
    </lineage>
</organism>
<keyword evidence="3" id="KW-1185">Reference proteome</keyword>
<feature type="compositionally biased region" description="Basic and acidic residues" evidence="1">
    <location>
        <begin position="267"/>
        <end position="283"/>
    </location>
</feature>
<dbReference type="Proteomes" id="UP000001035">
    <property type="component" value="Chromosome 1"/>
</dbReference>
<dbReference type="eggNOG" id="ENOG502ZCXE">
    <property type="taxonomic scope" value="Bacteria"/>
</dbReference>
<evidence type="ECO:0000256" key="1">
    <source>
        <dbReference type="SAM" id="MobiDB-lite"/>
    </source>
</evidence>
<dbReference type="RefSeq" id="WP_012492891.1">
    <property type="nucleotide sequence ID" value="NC_011000.1"/>
</dbReference>
<reference evidence="2 3" key="1">
    <citation type="journal article" date="2009" name="J. Bacteriol.">
        <title>The genome of Burkholderia cenocepacia J2315, an epidemic pathogen of cystic fibrosis patients.</title>
        <authorList>
            <person name="Holden M.T."/>
            <person name="Seth-Smith H.M."/>
            <person name="Crossman L.C."/>
            <person name="Sebaihia M."/>
            <person name="Bentley S.D."/>
            <person name="Cerdeno-Tarraga A.M."/>
            <person name="Thomson N.R."/>
            <person name="Bason N."/>
            <person name="Quail M.A."/>
            <person name="Sharp S."/>
            <person name="Cherevach I."/>
            <person name="Churcher C."/>
            <person name="Goodhead I."/>
            <person name="Hauser H."/>
            <person name="Holroyd N."/>
            <person name="Mungall K."/>
            <person name="Scott P."/>
            <person name="Walker D."/>
            <person name="White B."/>
            <person name="Rose H."/>
            <person name="Iversen P."/>
            <person name="Mil-Homens D."/>
            <person name="Rocha E.P."/>
            <person name="Fialho A.M."/>
            <person name="Baldwin A."/>
            <person name="Dowson C."/>
            <person name="Barrell B.G."/>
            <person name="Govan J.R."/>
            <person name="Vandamme P."/>
            <person name="Hart C.A."/>
            <person name="Mahenthiralingam E."/>
            <person name="Parkhill J."/>
        </authorList>
    </citation>
    <scope>NUCLEOTIDE SEQUENCE [LARGE SCALE GENOMIC DNA]</scope>
    <source>
        <strain evidence="3">ATCC BAA-245 / DSM 16553 / LMG 16656 / NCTC 13227 / J2315 / CF5610</strain>
    </source>
</reference>
<proteinExistence type="predicted"/>
<dbReference type="AlphaFoldDB" id="B4ECA0"/>